<sequence length="187" mass="20807">MKRHLLFALLLIFASTSFSQDSKISLELNYPLPIDQNFIGENYDGIIDLGIDYRFANIKFIKIGASLNGSLFINDNFQNIDITAYAVQPRIFGELNIPSLQKLHPSLGVGYTIMFFDASGGSSIAPINTSETEGGINLNAGIAYDVFKKFFIQLQYDFVKLSTNDDVPDTTFNTNVNILKIGIGYRI</sequence>
<dbReference type="STRING" id="570521.SAMN04488508_10515"/>
<dbReference type="AlphaFoldDB" id="A0A1M6G148"/>
<dbReference type="Pfam" id="PF13505">
    <property type="entry name" value="OMP_b-brl"/>
    <property type="match status" value="1"/>
</dbReference>
<keyword evidence="1 2" id="KW-0732">Signal</keyword>
<dbReference type="RefSeq" id="WP_073316231.1">
    <property type="nucleotide sequence ID" value="NZ_FQYP01000005.1"/>
</dbReference>
<reference evidence="5" key="1">
    <citation type="submission" date="2016-11" db="EMBL/GenBank/DDBJ databases">
        <authorList>
            <person name="Varghese N."/>
            <person name="Submissions S."/>
        </authorList>
    </citation>
    <scope>NUCLEOTIDE SEQUENCE [LARGE SCALE GENOMIC DNA]</scope>
    <source>
        <strain evidence="5">DSM 22623</strain>
    </source>
</reference>
<dbReference type="Gene3D" id="2.40.160.20">
    <property type="match status" value="1"/>
</dbReference>
<accession>A0A1M6G148</accession>
<dbReference type="SUPFAM" id="SSF56925">
    <property type="entry name" value="OMPA-like"/>
    <property type="match status" value="1"/>
</dbReference>
<gene>
    <name evidence="4" type="ORF">SAMN04488508_10515</name>
</gene>
<dbReference type="InterPro" id="IPR027385">
    <property type="entry name" value="Beta-barrel_OMP"/>
</dbReference>
<dbReference type="Proteomes" id="UP000184432">
    <property type="component" value="Unassembled WGS sequence"/>
</dbReference>
<organism evidence="4 5">
    <name type="scientific">Aquimarina spongiae</name>
    <dbReference type="NCBI Taxonomy" id="570521"/>
    <lineage>
        <taxon>Bacteria</taxon>
        <taxon>Pseudomonadati</taxon>
        <taxon>Bacteroidota</taxon>
        <taxon>Flavobacteriia</taxon>
        <taxon>Flavobacteriales</taxon>
        <taxon>Flavobacteriaceae</taxon>
        <taxon>Aquimarina</taxon>
    </lineage>
</organism>
<evidence type="ECO:0000256" key="1">
    <source>
        <dbReference type="ARBA" id="ARBA00022729"/>
    </source>
</evidence>
<evidence type="ECO:0000313" key="4">
    <source>
        <dbReference type="EMBL" id="SHJ03705.1"/>
    </source>
</evidence>
<protein>
    <submittedName>
        <fullName evidence="4">Outer membrane protein beta-barrel domain-containing protein</fullName>
    </submittedName>
</protein>
<evidence type="ECO:0000259" key="3">
    <source>
        <dbReference type="Pfam" id="PF13505"/>
    </source>
</evidence>
<evidence type="ECO:0000256" key="2">
    <source>
        <dbReference type="SAM" id="SignalP"/>
    </source>
</evidence>
<feature type="chain" id="PRO_5012432219" evidence="2">
    <location>
        <begin position="20"/>
        <end position="187"/>
    </location>
</feature>
<feature type="domain" description="Outer membrane protein beta-barrel" evidence="3">
    <location>
        <begin position="6"/>
        <end position="177"/>
    </location>
</feature>
<dbReference type="OrthoDB" id="1438113at2"/>
<dbReference type="EMBL" id="FQYP01000005">
    <property type="protein sequence ID" value="SHJ03705.1"/>
    <property type="molecule type" value="Genomic_DNA"/>
</dbReference>
<dbReference type="InterPro" id="IPR011250">
    <property type="entry name" value="OMP/PagP_B-barrel"/>
</dbReference>
<evidence type="ECO:0000313" key="5">
    <source>
        <dbReference type="Proteomes" id="UP000184432"/>
    </source>
</evidence>
<proteinExistence type="predicted"/>
<keyword evidence="5" id="KW-1185">Reference proteome</keyword>
<feature type="signal peptide" evidence="2">
    <location>
        <begin position="1"/>
        <end position="19"/>
    </location>
</feature>
<name>A0A1M6G148_9FLAO</name>